<name>A0A1J4JLE0_9EUKA</name>
<proteinExistence type="predicted"/>
<organism evidence="3 4">
    <name type="scientific">Tritrichomonas foetus</name>
    <dbReference type="NCBI Taxonomy" id="1144522"/>
    <lineage>
        <taxon>Eukaryota</taxon>
        <taxon>Metamonada</taxon>
        <taxon>Parabasalia</taxon>
        <taxon>Tritrichomonadida</taxon>
        <taxon>Tritrichomonadidae</taxon>
        <taxon>Tritrichomonas</taxon>
    </lineage>
</organism>
<reference evidence="3" key="1">
    <citation type="submission" date="2016-10" db="EMBL/GenBank/DDBJ databases">
        <authorList>
            <person name="Benchimol M."/>
            <person name="Almeida L.G."/>
            <person name="Vasconcelos A.T."/>
            <person name="Perreira-Neves A."/>
            <person name="Rosa I.A."/>
            <person name="Tasca T."/>
            <person name="Bogo M.R."/>
            <person name="de Souza W."/>
        </authorList>
    </citation>
    <scope>NUCLEOTIDE SEQUENCE [LARGE SCALE GENOMIC DNA]</scope>
    <source>
        <strain evidence="3">K</strain>
    </source>
</reference>
<evidence type="ECO:0000256" key="1">
    <source>
        <dbReference type="SAM" id="MobiDB-lite"/>
    </source>
</evidence>
<keyword evidence="2" id="KW-1133">Transmembrane helix</keyword>
<feature type="transmembrane region" description="Helical" evidence="2">
    <location>
        <begin position="62"/>
        <end position="81"/>
    </location>
</feature>
<dbReference type="PANTHER" id="PTHR31918">
    <property type="entry name" value="TRANSMEMBRANE PROTEIN 181"/>
    <property type="match status" value="1"/>
</dbReference>
<dbReference type="GO" id="GO:0015643">
    <property type="term" value="F:toxic substance binding"/>
    <property type="evidence" value="ECO:0007669"/>
    <property type="project" value="InterPro"/>
</dbReference>
<gene>
    <name evidence="3" type="ORF">TRFO_35547</name>
</gene>
<dbReference type="AlphaFoldDB" id="A0A1J4JLE0"/>
<dbReference type="InterPro" id="IPR040416">
    <property type="entry name" value="TMEM181"/>
</dbReference>
<keyword evidence="4" id="KW-1185">Reference proteome</keyword>
<comment type="caution">
    <text evidence="3">The sequence shown here is derived from an EMBL/GenBank/DDBJ whole genome shotgun (WGS) entry which is preliminary data.</text>
</comment>
<keyword evidence="2" id="KW-0812">Transmembrane</keyword>
<evidence type="ECO:0000256" key="2">
    <source>
        <dbReference type="SAM" id="Phobius"/>
    </source>
</evidence>
<protein>
    <submittedName>
        <fullName evidence="3">Uncharacterized protein</fullName>
    </submittedName>
</protein>
<feature type="transmembrane region" description="Helical" evidence="2">
    <location>
        <begin position="222"/>
        <end position="241"/>
    </location>
</feature>
<evidence type="ECO:0000313" key="4">
    <source>
        <dbReference type="Proteomes" id="UP000179807"/>
    </source>
</evidence>
<dbReference type="EMBL" id="MLAK01001075">
    <property type="protein sequence ID" value="OHS98084.1"/>
    <property type="molecule type" value="Genomic_DNA"/>
</dbReference>
<dbReference type="RefSeq" id="XP_068351221.1">
    <property type="nucleotide sequence ID" value="XM_068510321.1"/>
</dbReference>
<feature type="region of interest" description="Disordered" evidence="1">
    <location>
        <begin position="453"/>
        <end position="473"/>
    </location>
</feature>
<feature type="transmembrane region" description="Helical" evidence="2">
    <location>
        <begin position="424"/>
        <end position="442"/>
    </location>
</feature>
<feature type="transmembrane region" description="Helical" evidence="2">
    <location>
        <begin position="317"/>
        <end position="336"/>
    </location>
</feature>
<feature type="transmembrane region" description="Helical" evidence="2">
    <location>
        <begin position="280"/>
        <end position="305"/>
    </location>
</feature>
<feature type="transmembrane region" description="Helical" evidence="2">
    <location>
        <begin position="394"/>
        <end position="418"/>
    </location>
</feature>
<dbReference type="GeneID" id="94845025"/>
<keyword evidence="2" id="KW-0472">Membrane</keyword>
<accession>A0A1J4JLE0</accession>
<feature type="compositionally biased region" description="Acidic residues" evidence="1">
    <location>
        <begin position="463"/>
        <end position="473"/>
    </location>
</feature>
<dbReference type="VEuPathDB" id="TrichDB:TRFO_35547"/>
<dbReference type="Proteomes" id="UP000179807">
    <property type="component" value="Unassembled WGS sequence"/>
</dbReference>
<dbReference type="PANTHER" id="PTHR31918:SF1">
    <property type="entry name" value="TRANSMEMBRANE PROTEIN 181"/>
    <property type="match status" value="1"/>
</dbReference>
<feature type="transmembrane region" description="Helical" evidence="2">
    <location>
        <begin position="356"/>
        <end position="382"/>
    </location>
</feature>
<evidence type="ECO:0000313" key="3">
    <source>
        <dbReference type="EMBL" id="OHS98084.1"/>
    </source>
</evidence>
<feature type="transmembrane region" description="Helical" evidence="2">
    <location>
        <begin position="253"/>
        <end position="274"/>
    </location>
</feature>
<sequence length="473" mass="54867">MMSQMIQFYHYYFDYPMTIVFDSNFEVQIQNMKRGKMREIEIETSSSVLIRRIDGMSSHRKYYMLLFFFLANLVFIFSNIFGPPFFHSETIPFDKNSAISNTRKFVIKIGDFNFLNDFIAIDLILMRQFASEEISVIIESAMTILSHKGKRYETLYQSPSIRYNTTFPHLSTVSNKIRLYTRSIVDFVFLESNIVLKFPTSETLSGVFVITYNDTTHSIIEVLIRLIFFFAGIGSFFYLFSIDKKSVSNPMQLQIIQFLIMLLIISSNPLYVLAYFTESLVFSLFDVSVSIIFILAVAASFSIILDMSHTRKERITPFWIFIEILPFLVTAFLYLSNEYITHYLMYKNEDSSGNSMILSILRYLRSIAAAVCFIIIMISMALSYSINKQETKIYIFMVLLTFIICFIFETYGSISHIVPSAHEIQIFTFASVATFLFFFAYMNWPISHDIASDDSESASYDPGDFDFSDGIDE</sequence>